<organism evidence="1 2">
    <name type="scientific">Naganishia adeliensis</name>
    <dbReference type="NCBI Taxonomy" id="92952"/>
    <lineage>
        <taxon>Eukaryota</taxon>
        <taxon>Fungi</taxon>
        <taxon>Dikarya</taxon>
        <taxon>Basidiomycota</taxon>
        <taxon>Agaricomycotina</taxon>
        <taxon>Tremellomycetes</taxon>
        <taxon>Filobasidiales</taxon>
        <taxon>Filobasidiaceae</taxon>
        <taxon>Naganishia</taxon>
    </lineage>
</organism>
<gene>
    <name evidence="1" type="ORF">QFC20_006388</name>
</gene>
<name>A0ACC2VDD6_9TREE</name>
<evidence type="ECO:0000313" key="1">
    <source>
        <dbReference type="EMBL" id="KAJ9096626.1"/>
    </source>
</evidence>
<accession>A0ACC2VDD6</accession>
<evidence type="ECO:0000313" key="2">
    <source>
        <dbReference type="Proteomes" id="UP001230649"/>
    </source>
</evidence>
<keyword evidence="2" id="KW-1185">Reference proteome</keyword>
<protein>
    <submittedName>
        <fullName evidence="1">Uncharacterized protein</fullName>
    </submittedName>
</protein>
<dbReference type="EMBL" id="JASBWS010000111">
    <property type="protein sequence ID" value="KAJ9096626.1"/>
    <property type="molecule type" value="Genomic_DNA"/>
</dbReference>
<proteinExistence type="predicted"/>
<reference evidence="1" key="1">
    <citation type="submission" date="2023-04" db="EMBL/GenBank/DDBJ databases">
        <title>Draft Genome sequencing of Naganishia species isolated from polar environments using Oxford Nanopore Technology.</title>
        <authorList>
            <person name="Leo P."/>
            <person name="Venkateswaran K."/>
        </authorList>
    </citation>
    <scope>NUCLEOTIDE SEQUENCE</scope>
    <source>
        <strain evidence="1">MNA-CCFEE 5262</strain>
    </source>
</reference>
<comment type="caution">
    <text evidence="1">The sequence shown here is derived from an EMBL/GenBank/DDBJ whole genome shotgun (WGS) entry which is preliminary data.</text>
</comment>
<dbReference type="Proteomes" id="UP001230649">
    <property type="component" value="Unassembled WGS sequence"/>
</dbReference>
<sequence>MDDNPFANPFADDADPTANPFAALPSGNAGGSGMQSPALASHTSGFDSSSRRVSIASAGDHAYLNTAGETQATTEKSPYLRKLEQDGVISGITSPSTAFQSNPFSHTSPTRNTGNDDIDAFKGGFYSPPAFNAVDPPTSQHQSFALDLPADDQRPSQDAGHTDPRRTQGGAQTTHQDDLEALGLAPMMDSTAGLKAAFIKHPTRPAESTAPTAADEIKDTTSDTSSSKAPAPSKPTVRPAEGIPAGARRRKKVMGISVDNVERERERERERLERERVEREVAQKEREEREKVERERREREGPKEETAESENVEEAKDSVEGSTDASTETQPIISSTTAEQILLSSNPHQTSQAIAQQLENADDLSALPPLPASEGNTRTGTPEPFAEPVSLSGKDLASPRAQHGHAHSGVSLRRLWTAPTRPIRNPKFQALSLGASATSPSREDTSQGRTSWGRAFEEEDTQAVVQTPLDVGDGPVSAAWTTDLPTGSSDRAGVWTSPRGEGGNGWGESRDGFSQSPETPIRPTANRPLSTVSIKSPTIQPTAPPVPPKAQPTPAFIIRIHDPTRVGDPIRGHVVYTVTTRTTSPHYSSRESSVLRRFSQFLWLVERVGANNPGVIVPPVPDKQISGRFEDQFVETRRAALEKCLNKMANHPVLSLDPDLRLFLESESFEFEVKHRKHETAQSQESKGLLATIGGSIGGPRFVEKDDWFEQKKSYLDSLESQMKGWIKSVEVASKHRLDLSLSISEFSDSITALAESDLSMELSQALQRLAGLTLREKETQENQAKMDVVHLLNTADEYVRWIGSVRLAFASRIKSYFTWQSAEADARRLKMQHEKLRRSGKVAHDRVQPALAEIAEADRRALDAHSDFDAVSRLVKIEFSRYERERVEEFKHMFERYLDEMIVAQKEMISAWENYLGMLQRTTGDRPTQRSS</sequence>